<evidence type="ECO:0000313" key="4">
    <source>
        <dbReference type="EMBL" id="MFB6396661.1"/>
    </source>
</evidence>
<keyword evidence="2" id="KW-1133">Transmembrane helix</keyword>
<organism evidence="4 5">
    <name type="scientific">Polymorphospora lycopeni</name>
    <dbReference type="NCBI Taxonomy" id="3140240"/>
    <lineage>
        <taxon>Bacteria</taxon>
        <taxon>Bacillati</taxon>
        <taxon>Actinomycetota</taxon>
        <taxon>Actinomycetes</taxon>
        <taxon>Micromonosporales</taxon>
        <taxon>Micromonosporaceae</taxon>
        <taxon>Polymorphospora</taxon>
    </lineage>
</organism>
<evidence type="ECO:0000259" key="3">
    <source>
        <dbReference type="Pfam" id="PF14258"/>
    </source>
</evidence>
<feature type="compositionally biased region" description="Gly residues" evidence="1">
    <location>
        <begin position="275"/>
        <end position="302"/>
    </location>
</feature>
<feature type="region of interest" description="Disordered" evidence="1">
    <location>
        <begin position="446"/>
        <end position="493"/>
    </location>
</feature>
<sequence length="493" mass="51011">MTAGAPRPPATRPVRRRRRIAIPFGLVLLLFLITGVTYAIEEPDPTDGDFLSPVSTAPVGARQLADRLRAQGTSVERQTRTPEALASAYRGNATLFVPTPSMVHPAYLEMLRLLPARTRIVLVDPAPGALRAAGIPLRTGARRWTTRATAPGAGCDRPEAVGAGAAAALRQRYDHTSPSGPAAGGRLDRCYDGGLVGLAWQSIDVLVIGTADPFRNDRIDEHRNAALATALLAAAPRVVWLDLHRPEPRPTVPAETSDDGGPASTPVPDPDRGSGLPGGPASGDGGRPRPGGDAPGGDGPPGADGPNPVWSAFPPWFWALLAQLALALLIVALWRARRLGPPATEPLAVSVRSAETVLGRARLYRRARARGPAAEILRSAALDRVVPLLDLPADPGPADVVTAVAAQTGQPPDEVDALLYGPAPATDAELLDLARQLDALPHAVATPGAAGASWPSGSAALPPPPRPPAAGAGGDGPAGHHGPAYRTDEGETR</sequence>
<accession>A0ABV5D057</accession>
<name>A0ABV5D057_9ACTN</name>
<dbReference type="Proteomes" id="UP001582793">
    <property type="component" value="Unassembled WGS sequence"/>
</dbReference>
<dbReference type="InterPro" id="IPR025646">
    <property type="entry name" value="DUF4350"/>
</dbReference>
<comment type="caution">
    <text evidence="4">The sequence shown here is derived from an EMBL/GenBank/DDBJ whole genome shotgun (WGS) entry which is preliminary data.</text>
</comment>
<feature type="compositionally biased region" description="Low complexity" evidence="1">
    <location>
        <begin position="447"/>
        <end position="460"/>
    </location>
</feature>
<evidence type="ECO:0000256" key="1">
    <source>
        <dbReference type="SAM" id="MobiDB-lite"/>
    </source>
</evidence>
<feature type="transmembrane region" description="Helical" evidence="2">
    <location>
        <begin position="316"/>
        <end position="334"/>
    </location>
</feature>
<reference evidence="4 5" key="1">
    <citation type="submission" date="2024-04" db="EMBL/GenBank/DDBJ databases">
        <title>Polymorphospora sp. isolated from Baiyangdian Lake in Xiong'an New Area.</title>
        <authorList>
            <person name="Zhang X."/>
            <person name="Liu J."/>
        </authorList>
    </citation>
    <scope>NUCLEOTIDE SEQUENCE [LARGE SCALE GENOMIC DNA]</scope>
    <source>
        <strain evidence="4 5">2-325</strain>
    </source>
</reference>
<protein>
    <submittedName>
        <fullName evidence="4">DUF4350 domain-containing protein</fullName>
    </submittedName>
</protein>
<keyword evidence="5" id="KW-1185">Reference proteome</keyword>
<proteinExistence type="predicted"/>
<feature type="region of interest" description="Disordered" evidence="1">
    <location>
        <begin position="246"/>
        <end position="307"/>
    </location>
</feature>
<dbReference type="Pfam" id="PF14258">
    <property type="entry name" value="DUF4350"/>
    <property type="match status" value="1"/>
</dbReference>
<dbReference type="EMBL" id="JBCGDC010000101">
    <property type="protein sequence ID" value="MFB6396661.1"/>
    <property type="molecule type" value="Genomic_DNA"/>
</dbReference>
<feature type="domain" description="DUF4350" evidence="3">
    <location>
        <begin position="55"/>
        <end position="232"/>
    </location>
</feature>
<dbReference type="RefSeq" id="WP_375736030.1">
    <property type="nucleotide sequence ID" value="NZ_JBCGDC010000101.1"/>
</dbReference>
<keyword evidence="2" id="KW-0472">Membrane</keyword>
<keyword evidence="2" id="KW-0812">Transmembrane</keyword>
<evidence type="ECO:0000256" key="2">
    <source>
        <dbReference type="SAM" id="Phobius"/>
    </source>
</evidence>
<evidence type="ECO:0000313" key="5">
    <source>
        <dbReference type="Proteomes" id="UP001582793"/>
    </source>
</evidence>
<feature type="transmembrane region" description="Helical" evidence="2">
    <location>
        <begin position="20"/>
        <end position="40"/>
    </location>
</feature>
<gene>
    <name evidence="4" type="ORF">AAFH96_26675</name>
</gene>